<dbReference type="InterPro" id="IPR010982">
    <property type="entry name" value="Lambda_DNA-bd_dom_sf"/>
</dbReference>
<organism evidence="2 3">
    <name type="scientific">Actinomadura rugatobispora</name>
    <dbReference type="NCBI Taxonomy" id="1994"/>
    <lineage>
        <taxon>Bacteria</taxon>
        <taxon>Bacillati</taxon>
        <taxon>Actinomycetota</taxon>
        <taxon>Actinomycetes</taxon>
        <taxon>Streptosporangiales</taxon>
        <taxon>Thermomonosporaceae</taxon>
        <taxon>Actinomadura</taxon>
    </lineage>
</organism>
<dbReference type="SMART" id="SM00530">
    <property type="entry name" value="HTH_XRE"/>
    <property type="match status" value="1"/>
</dbReference>
<dbReference type="SUPFAM" id="SSF47413">
    <property type="entry name" value="lambda repressor-like DNA-binding domains"/>
    <property type="match status" value="1"/>
</dbReference>
<dbReference type="RefSeq" id="WP_378292374.1">
    <property type="nucleotide sequence ID" value="NZ_JBHSON010000149.1"/>
</dbReference>
<evidence type="ECO:0000313" key="2">
    <source>
        <dbReference type="EMBL" id="MFC5754361.1"/>
    </source>
</evidence>
<name>A0ABW1AIC8_9ACTN</name>
<dbReference type="Pfam" id="PF19054">
    <property type="entry name" value="DUF5753"/>
    <property type="match status" value="1"/>
</dbReference>
<dbReference type="PROSITE" id="PS50943">
    <property type="entry name" value="HTH_CROC1"/>
    <property type="match status" value="1"/>
</dbReference>
<accession>A0ABW1AIC8</accession>
<proteinExistence type="predicted"/>
<sequence>MAYYLRFQRMRHGLTQAEVSKIIGCSNAQVSKYESGEKQLDANQCKALDLAWDTGGVFATMLVFAKQGLDVNFQARRRRYQHRAIEHQIFSQLIPIPFQIEEYARGLLEVGRANGHIQDVDEAVTQRMEVQSKILENEPQLWILIDQIALRPMGSHEIMAAQRDRLLEVGTLNHVSIRVLPLSAAPHIGVDGPFWCFTMPDRRLAALSGSALAVGRIIDDQIEAARAVQRFQRLAAQAWNEEQSLECIARMGEDHDGLA</sequence>
<reference evidence="3" key="1">
    <citation type="journal article" date="2019" name="Int. J. Syst. Evol. Microbiol.">
        <title>The Global Catalogue of Microorganisms (GCM) 10K type strain sequencing project: providing services to taxonomists for standard genome sequencing and annotation.</title>
        <authorList>
            <consortium name="The Broad Institute Genomics Platform"/>
            <consortium name="The Broad Institute Genome Sequencing Center for Infectious Disease"/>
            <person name="Wu L."/>
            <person name="Ma J."/>
        </authorList>
    </citation>
    <scope>NUCLEOTIDE SEQUENCE [LARGE SCALE GENOMIC DNA]</scope>
    <source>
        <strain evidence="3">KCTC 42087</strain>
    </source>
</reference>
<comment type="caution">
    <text evidence="2">The sequence shown here is derived from an EMBL/GenBank/DDBJ whole genome shotgun (WGS) entry which is preliminary data.</text>
</comment>
<dbReference type="Gene3D" id="1.10.260.40">
    <property type="entry name" value="lambda repressor-like DNA-binding domains"/>
    <property type="match status" value="1"/>
</dbReference>
<feature type="domain" description="HTH cro/C1-type" evidence="1">
    <location>
        <begin position="5"/>
        <end position="48"/>
    </location>
</feature>
<keyword evidence="3" id="KW-1185">Reference proteome</keyword>
<dbReference type="InterPro" id="IPR001387">
    <property type="entry name" value="Cro/C1-type_HTH"/>
</dbReference>
<dbReference type="EMBL" id="JBHSON010000149">
    <property type="protein sequence ID" value="MFC5754361.1"/>
    <property type="molecule type" value="Genomic_DNA"/>
</dbReference>
<dbReference type="InterPro" id="IPR043917">
    <property type="entry name" value="DUF5753"/>
</dbReference>
<dbReference type="CDD" id="cd00093">
    <property type="entry name" value="HTH_XRE"/>
    <property type="match status" value="1"/>
</dbReference>
<gene>
    <name evidence="2" type="ORF">ACFPZN_52865</name>
</gene>
<protein>
    <submittedName>
        <fullName evidence="2">Helix-turn-helix transcriptional regulator</fullName>
    </submittedName>
</protein>
<evidence type="ECO:0000259" key="1">
    <source>
        <dbReference type="PROSITE" id="PS50943"/>
    </source>
</evidence>
<dbReference type="Proteomes" id="UP001596074">
    <property type="component" value="Unassembled WGS sequence"/>
</dbReference>
<evidence type="ECO:0000313" key="3">
    <source>
        <dbReference type="Proteomes" id="UP001596074"/>
    </source>
</evidence>
<dbReference type="Pfam" id="PF01381">
    <property type="entry name" value="HTH_3"/>
    <property type="match status" value="1"/>
</dbReference>